<dbReference type="GO" id="GO:0016740">
    <property type="term" value="F:transferase activity"/>
    <property type="evidence" value="ECO:0007669"/>
    <property type="project" value="UniProtKB-KW"/>
</dbReference>
<dbReference type="Gene3D" id="3.90.550.10">
    <property type="entry name" value="Spore Coat Polysaccharide Biosynthesis Protein SpsA, Chain A"/>
    <property type="match status" value="1"/>
</dbReference>
<dbReference type="InterPro" id="IPR050834">
    <property type="entry name" value="Glycosyltransf_2"/>
</dbReference>
<dbReference type="InterPro" id="IPR029044">
    <property type="entry name" value="Nucleotide-diphossugar_trans"/>
</dbReference>
<dbReference type="SUPFAM" id="SSF53448">
    <property type="entry name" value="Nucleotide-diphospho-sugar transferases"/>
    <property type="match status" value="1"/>
</dbReference>
<keyword evidence="2" id="KW-0808">Transferase</keyword>
<reference evidence="2 3" key="1">
    <citation type="submission" date="2016-10" db="EMBL/GenBank/DDBJ databases">
        <authorList>
            <person name="de Groot N.N."/>
        </authorList>
    </citation>
    <scope>NUCLEOTIDE SEQUENCE [LARGE SCALE GENOMIC DNA]</scope>
    <source>
        <strain evidence="2 3">TC2-24</strain>
    </source>
</reference>
<feature type="domain" description="Glycosyltransferase 2-like" evidence="1">
    <location>
        <begin position="6"/>
        <end position="130"/>
    </location>
</feature>
<accession>A0A1I0MI26</accession>
<dbReference type="AlphaFoldDB" id="A0A1I0MI26"/>
<dbReference type="Pfam" id="PF00535">
    <property type="entry name" value="Glycos_transf_2"/>
    <property type="match status" value="1"/>
</dbReference>
<dbReference type="PANTHER" id="PTHR43685:SF2">
    <property type="entry name" value="GLYCOSYLTRANSFERASE 2-LIKE DOMAIN-CONTAINING PROTEIN"/>
    <property type="match status" value="1"/>
</dbReference>
<protein>
    <submittedName>
        <fullName evidence="2">Glycosyltransferase involved in cell wall bisynthesis</fullName>
    </submittedName>
</protein>
<dbReference type="EMBL" id="FOIQ01000001">
    <property type="protein sequence ID" value="SEV87942.1"/>
    <property type="molecule type" value="Genomic_DNA"/>
</dbReference>
<dbReference type="CDD" id="cd00761">
    <property type="entry name" value="Glyco_tranf_GTA_type"/>
    <property type="match status" value="1"/>
</dbReference>
<dbReference type="PANTHER" id="PTHR43685">
    <property type="entry name" value="GLYCOSYLTRANSFERASE"/>
    <property type="match status" value="1"/>
</dbReference>
<dbReference type="Proteomes" id="UP000199373">
    <property type="component" value="Unassembled WGS sequence"/>
</dbReference>
<organism evidence="2 3">
    <name type="scientific">Prevotella aff. ruminicola Tc2-24</name>
    <dbReference type="NCBI Taxonomy" id="81582"/>
    <lineage>
        <taxon>Bacteria</taxon>
        <taxon>Pseudomonadati</taxon>
        <taxon>Bacteroidota</taxon>
        <taxon>Bacteroidia</taxon>
        <taxon>Bacteroidales</taxon>
        <taxon>Prevotellaceae</taxon>
        <taxon>Prevotella</taxon>
    </lineage>
</organism>
<evidence type="ECO:0000313" key="2">
    <source>
        <dbReference type="EMBL" id="SEV87942.1"/>
    </source>
</evidence>
<dbReference type="InterPro" id="IPR001173">
    <property type="entry name" value="Glyco_trans_2-like"/>
</dbReference>
<keyword evidence="3" id="KW-1185">Reference proteome</keyword>
<sequence>MNYDVTIGIPVYQAEAYLTQSLLSALNQSYASIEFLVVDDGCTDRSMDVVRKFQREHSRGDDIHILSHKTNRGVAVSRNRIIEKAQGIFLYFMDADDTIDENCISLLMSQVRKYDAEVVFGSYEKIELSGHKSLYLYPSLLLLEKDQLADYAYRRYGGIQASACNFVVKLALLCEKRLRFIETNYWEDMAFVLDLITEVSRAVLLPNVTYCYRCREGSLSHYQKREMIEKREIIQNMETIDYLKRSSLRLCDKEYYPRRCYYVVMTDLYMACHIIRYRRHISPSVSNREVRDMLSHPASFRQICSFRQMRMRNLLLYVLGKLPPSLCVATVWCINQCKRQS</sequence>
<dbReference type="RefSeq" id="WP_091899734.1">
    <property type="nucleotide sequence ID" value="NZ_FOIQ01000001.1"/>
</dbReference>
<gene>
    <name evidence="2" type="ORF">SAMN04487850_0681</name>
</gene>
<evidence type="ECO:0000313" key="3">
    <source>
        <dbReference type="Proteomes" id="UP000199373"/>
    </source>
</evidence>
<proteinExistence type="predicted"/>
<name>A0A1I0MI26_9BACT</name>
<evidence type="ECO:0000259" key="1">
    <source>
        <dbReference type="Pfam" id="PF00535"/>
    </source>
</evidence>